<evidence type="ECO:0000313" key="2">
    <source>
        <dbReference type="EMBL" id="GFR59145.1"/>
    </source>
</evidence>
<accession>A0AAV4EEN3</accession>
<name>A0AAV4EEN3_9GAST</name>
<organism evidence="2 3">
    <name type="scientific">Elysia marginata</name>
    <dbReference type="NCBI Taxonomy" id="1093978"/>
    <lineage>
        <taxon>Eukaryota</taxon>
        <taxon>Metazoa</taxon>
        <taxon>Spiralia</taxon>
        <taxon>Lophotrochozoa</taxon>
        <taxon>Mollusca</taxon>
        <taxon>Gastropoda</taxon>
        <taxon>Heterobranchia</taxon>
        <taxon>Euthyneura</taxon>
        <taxon>Panpulmonata</taxon>
        <taxon>Sacoglossa</taxon>
        <taxon>Placobranchoidea</taxon>
        <taxon>Plakobranchidae</taxon>
        <taxon>Elysia</taxon>
    </lineage>
</organism>
<keyword evidence="1" id="KW-0732">Signal</keyword>
<evidence type="ECO:0000256" key="1">
    <source>
        <dbReference type="SAM" id="SignalP"/>
    </source>
</evidence>
<evidence type="ECO:0008006" key="4">
    <source>
        <dbReference type="Google" id="ProtNLM"/>
    </source>
</evidence>
<proteinExistence type="predicted"/>
<sequence>MATTKFRDVILLALAFVSTLLALGAATSISDGASGDRCPPDYRYRVETCVMEAQVAPQAGGGLPLITERNKLEELCSRGILQKTIDCLRDISTRCAGNSTRRHELDMLFSVEDWRRGKALLCEDLNRKLVFKDHFDCVSQFVPRISGCILTKTQLFRKAVTEAGIVAHKTLHDITCKYVVTMSHSTHASHCLYVSPSLYLYLPLSTGSVT</sequence>
<protein>
    <recommendedName>
        <fullName evidence="4">Secreted protein</fullName>
    </recommendedName>
</protein>
<evidence type="ECO:0000313" key="3">
    <source>
        <dbReference type="Proteomes" id="UP000762676"/>
    </source>
</evidence>
<feature type="chain" id="PRO_5043607340" description="Secreted protein" evidence="1">
    <location>
        <begin position="27"/>
        <end position="210"/>
    </location>
</feature>
<gene>
    <name evidence="2" type="ORF">ElyMa_003495200</name>
</gene>
<feature type="signal peptide" evidence="1">
    <location>
        <begin position="1"/>
        <end position="26"/>
    </location>
</feature>
<dbReference type="Proteomes" id="UP000762676">
    <property type="component" value="Unassembled WGS sequence"/>
</dbReference>
<dbReference type="AlphaFoldDB" id="A0AAV4EEN3"/>
<dbReference type="EMBL" id="BMAT01007185">
    <property type="protein sequence ID" value="GFR59145.1"/>
    <property type="molecule type" value="Genomic_DNA"/>
</dbReference>
<comment type="caution">
    <text evidence="2">The sequence shown here is derived from an EMBL/GenBank/DDBJ whole genome shotgun (WGS) entry which is preliminary data.</text>
</comment>
<reference evidence="2 3" key="1">
    <citation type="journal article" date="2021" name="Elife">
        <title>Chloroplast acquisition without the gene transfer in kleptoplastic sea slugs, Plakobranchus ocellatus.</title>
        <authorList>
            <person name="Maeda T."/>
            <person name="Takahashi S."/>
            <person name="Yoshida T."/>
            <person name="Shimamura S."/>
            <person name="Takaki Y."/>
            <person name="Nagai Y."/>
            <person name="Toyoda A."/>
            <person name="Suzuki Y."/>
            <person name="Arimoto A."/>
            <person name="Ishii H."/>
            <person name="Satoh N."/>
            <person name="Nishiyama T."/>
            <person name="Hasebe M."/>
            <person name="Maruyama T."/>
            <person name="Minagawa J."/>
            <person name="Obokata J."/>
            <person name="Shigenobu S."/>
        </authorList>
    </citation>
    <scope>NUCLEOTIDE SEQUENCE [LARGE SCALE GENOMIC DNA]</scope>
</reference>
<keyword evidence="3" id="KW-1185">Reference proteome</keyword>